<dbReference type="InterPro" id="IPR040521">
    <property type="entry name" value="KDZ"/>
</dbReference>
<evidence type="ECO:0000256" key="1">
    <source>
        <dbReference type="SAM" id="MobiDB-lite"/>
    </source>
</evidence>
<feature type="region of interest" description="Disordered" evidence="1">
    <location>
        <begin position="651"/>
        <end position="678"/>
    </location>
</feature>
<keyword evidence="3" id="KW-1185">Reference proteome</keyword>
<dbReference type="Proteomes" id="UP001465976">
    <property type="component" value="Unassembled WGS sequence"/>
</dbReference>
<name>A0ABR3F2W1_9AGAR</name>
<evidence type="ECO:0000313" key="3">
    <source>
        <dbReference type="Proteomes" id="UP001465976"/>
    </source>
</evidence>
<dbReference type="EMBL" id="JBAHYK010001123">
    <property type="protein sequence ID" value="KAL0569419.1"/>
    <property type="molecule type" value="Genomic_DNA"/>
</dbReference>
<protein>
    <submittedName>
        <fullName evidence="2">Uncharacterized protein</fullName>
    </submittedName>
</protein>
<feature type="compositionally biased region" description="Basic and acidic residues" evidence="1">
    <location>
        <begin position="655"/>
        <end position="664"/>
    </location>
</feature>
<evidence type="ECO:0000313" key="2">
    <source>
        <dbReference type="EMBL" id="KAL0569419.1"/>
    </source>
</evidence>
<feature type="compositionally biased region" description="Basic residues" evidence="1">
    <location>
        <begin position="665"/>
        <end position="678"/>
    </location>
</feature>
<dbReference type="Pfam" id="PF18758">
    <property type="entry name" value="KDZ"/>
    <property type="match status" value="1"/>
</dbReference>
<comment type="caution">
    <text evidence="2">The sequence shown here is derived from an EMBL/GenBank/DDBJ whole genome shotgun (WGS) entry which is preliminary data.</text>
</comment>
<gene>
    <name evidence="2" type="ORF">V5O48_012546</name>
</gene>
<reference evidence="2 3" key="1">
    <citation type="submission" date="2024-02" db="EMBL/GenBank/DDBJ databases">
        <title>A draft genome for the cacao thread blight pathogen Marasmius crinis-equi.</title>
        <authorList>
            <person name="Cohen S.P."/>
            <person name="Baruah I.K."/>
            <person name="Amoako-Attah I."/>
            <person name="Bukari Y."/>
            <person name="Meinhardt L.W."/>
            <person name="Bailey B.A."/>
        </authorList>
    </citation>
    <scope>NUCLEOTIDE SEQUENCE [LARGE SCALE GENOMIC DNA]</scope>
    <source>
        <strain evidence="2 3">GH-76</strain>
    </source>
</reference>
<sequence length="678" mass="77593">MRNNSRFAWFRFLQDQHHFVPRLERGIPVVHATGHIQLVCRIIFAPFYRWCNGHFTGETAEQLWPEFNWAATYTCQMLEGHCHDVMTNHYNNNNHKKTTNQAYTLAWGLVIAASQLEDHMELLQQESAVHSDKVSQWSREVMVPCENPKAPGSWIDSYHRPERDINPSADSLLQSIVRQKGRGIELAIPDAGIDVEVYWRRAFEAEDIRERITILKGKGYLPAAEAKTLEDLQGRLSTILKQFRERQNVIMPCLPERFSEGRTDGIEGFTLGLPSDMTANEREKFGVASMAHQEGSLRRSHSYHTISALQSTCSKLKTLTLYKDHNVSTEKMRTHFGRSMQTVLDACTRLLSIYNHDRDALIALGVIGEDDMDQPQMTIEDTERKNINRKHRTGDSKRRDGVLWMVGPSSVKKLPNIPLGLGDVEALQPEHLTTATRTTQRLVWDALGQATRKSCKENKDPAAVSIPRSAKEAREAKNEKKFRKGDEGVLWSLGARKGLAQADQATINTFEETGHHISWCRQQAEVFRWMEEFEKKHAEFHWLIRYFQRMEKAWLSVADAPEDPINTVEKIDVIPEARAIKVNALGAYGLRQAGVWGDYARIAQAQFREVSYPPFHDTDTLLAPRVIQFREEQFAWMKELDIQRADLAYGASKGGMERSKPAEHKKGKGKRKQNKEAQ</sequence>
<organism evidence="2 3">
    <name type="scientific">Marasmius crinis-equi</name>
    <dbReference type="NCBI Taxonomy" id="585013"/>
    <lineage>
        <taxon>Eukaryota</taxon>
        <taxon>Fungi</taxon>
        <taxon>Dikarya</taxon>
        <taxon>Basidiomycota</taxon>
        <taxon>Agaricomycotina</taxon>
        <taxon>Agaricomycetes</taxon>
        <taxon>Agaricomycetidae</taxon>
        <taxon>Agaricales</taxon>
        <taxon>Marasmiineae</taxon>
        <taxon>Marasmiaceae</taxon>
        <taxon>Marasmius</taxon>
    </lineage>
</organism>
<accession>A0ABR3F2W1</accession>
<proteinExistence type="predicted"/>